<proteinExistence type="predicted"/>
<protein>
    <submittedName>
        <fullName evidence="2">Uncharacterized protein</fullName>
    </submittedName>
</protein>
<evidence type="ECO:0000313" key="1">
    <source>
        <dbReference type="EMBL" id="PXV91158.1"/>
    </source>
</evidence>
<keyword evidence="3" id="KW-1185">Reference proteome</keyword>
<reference evidence="2 3" key="1">
    <citation type="journal article" date="2017" name="Genome Announc.">
        <title>Draft Genome Sequence of a Sporulating and Motile Strain of Lachnotalea glycerini Isolated from Water in Quebec City, Canada.</title>
        <authorList>
            <person name="Maheux A.F."/>
            <person name="Boudreau D.K."/>
            <person name="Berube E."/>
            <person name="Boissinot M."/>
            <person name="Raymond F."/>
            <person name="Brodeur S."/>
            <person name="Corbeil J."/>
            <person name="Isabel S."/>
            <person name="Omar R.F."/>
            <person name="Bergeron M.G."/>
        </authorList>
    </citation>
    <scope>NUCLEOTIDE SEQUENCE [LARGE SCALE GENOMIC DNA]</scope>
    <source>
        <strain evidence="2 3">CCRI-19302</strain>
    </source>
</reference>
<comment type="caution">
    <text evidence="2">The sequence shown here is derived from an EMBL/GenBank/DDBJ whole genome shotgun (WGS) entry which is preliminary data.</text>
</comment>
<sequence length="237" mass="28224">MHEKLQEIIEKYPEALSNRQKLRALLLDYFPDKKRESNILLMVFDEDIIVEMRKITSIDNILMMRYIKKLVINYGIYEEVAKEGILNWARAFGVEVNLLDNLQKIEYTETNKAFCQEKLIQEMEDKLVNKCNGMVGKFGMDVNKIDEQTLFLKAEKAKKLIKRKHIMLEISNINRQFERTKGFTKVYNSFCKSNRREVLPPTKIEAMRIYLIQYKGMPTISFEDFYVEIIRKSERQQ</sequence>
<organism evidence="2 3">
    <name type="scientific">Lachnotalea glycerini</name>
    <dbReference type="NCBI Taxonomy" id="1763509"/>
    <lineage>
        <taxon>Bacteria</taxon>
        <taxon>Bacillati</taxon>
        <taxon>Bacillota</taxon>
        <taxon>Clostridia</taxon>
        <taxon>Lachnospirales</taxon>
        <taxon>Lachnospiraceae</taxon>
        <taxon>Lachnotalea</taxon>
    </lineage>
</organism>
<dbReference type="EMBL" id="NOKA02000076">
    <property type="protein sequence ID" value="RDY28851.1"/>
    <property type="molecule type" value="Genomic_DNA"/>
</dbReference>
<reference evidence="1 4" key="2">
    <citation type="submission" date="2018-05" db="EMBL/GenBank/DDBJ databases">
        <title>Genomic Encyclopedia of Type Strains, Phase IV (KMG-IV): sequencing the most valuable type-strain genomes for metagenomic binning, comparative biology and taxonomic classification.</title>
        <authorList>
            <person name="Goeker M."/>
        </authorList>
    </citation>
    <scope>NUCLEOTIDE SEQUENCE [LARGE SCALE GENOMIC DNA]</scope>
    <source>
        <strain evidence="1 4">DSM 28816</strain>
    </source>
</reference>
<dbReference type="EMBL" id="QICS01000004">
    <property type="protein sequence ID" value="PXV91158.1"/>
    <property type="molecule type" value="Genomic_DNA"/>
</dbReference>
<evidence type="ECO:0000313" key="3">
    <source>
        <dbReference type="Proteomes" id="UP000216411"/>
    </source>
</evidence>
<dbReference type="AlphaFoldDB" id="A0A255I6E2"/>
<dbReference type="Proteomes" id="UP000247523">
    <property type="component" value="Unassembled WGS sequence"/>
</dbReference>
<gene>
    <name evidence="1" type="ORF">C8E03_104166</name>
    <name evidence="2" type="ORF">CG710_019085</name>
</gene>
<evidence type="ECO:0000313" key="2">
    <source>
        <dbReference type="EMBL" id="RDY28851.1"/>
    </source>
</evidence>
<reference evidence="2" key="3">
    <citation type="submission" date="2018-07" db="EMBL/GenBank/DDBJ databases">
        <authorList>
            <person name="Quirk P.G."/>
            <person name="Krulwich T.A."/>
        </authorList>
    </citation>
    <scope>NUCLEOTIDE SEQUENCE</scope>
    <source>
        <strain evidence="2">CCRI-19302</strain>
    </source>
</reference>
<accession>A0A255I6E2</accession>
<dbReference type="RefSeq" id="WP_094378562.1">
    <property type="nucleotide sequence ID" value="NZ_NOKA02000076.1"/>
</dbReference>
<name>A0A255I6E2_9FIRM</name>
<dbReference type="Proteomes" id="UP000216411">
    <property type="component" value="Unassembled WGS sequence"/>
</dbReference>
<evidence type="ECO:0000313" key="4">
    <source>
        <dbReference type="Proteomes" id="UP000247523"/>
    </source>
</evidence>